<dbReference type="GO" id="GO:0003676">
    <property type="term" value="F:nucleic acid binding"/>
    <property type="evidence" value="ECO:0007669"/>
    <property type="project" value="InterPro"/>
</dbReference>
<feature type="coiled-coil region" evidence="10">
    <location>
        <begin position="306"/>
        <end position="382"/>
    </location>
</feature>
<dbReference type="Pfam" id="PF13976">
    <property type="entry name" value="gag_pre-integrs"/>
    <property type="match status" value="1"/>
</dbReference>
<protein>
    <recommendedName>
        <fullName evidence="12">Integrase catalytic domain-containing protein</fullName>
    </recommendedName>
</protein>
<dbReference type="GO" id="GO:0016787">
    <property type="term" value="F:hydrolase activity"/>
    <property type="evidence" value="ECO:0007669"/>
    <property type="project" value="UniProtKB-KW"/>
</dbReference>
<keyword evidence="7" id="KW-0695">RNA-directed DNA polymerase</keyword>
<evidence type="ECO:0000256" key="1">
    <source>
        <dbReference type="ARBA" id="ARBA00022722"/>
    </source>
</evidence>
<organism evidence="13">
    <name type="scientific">Tanacetum cinerariifolium</name>
    <name type="common">Dalmatian daisy</name>
    <name type="synonym">Chrysanthemum cinerariifolium</name>
    <dbReference type="NCBI Taxonomy" id="118510"/>
    <lineage>
        <taxon>Eukaryota</taxon>
        <taxon>Viridiplantae</taxon>
        <taxon>Streptophyta</taxon>
        <taxon>Embryophyta</taxon>
        <taxon>Tracheophyta</taxon>
        <taxon>Spermatophyta</taxon>
        <taxon>Magnoliopsida</taxon>
        <taxon>eudicotyledons</taxon>
        <taxon>Gunneridae</taxon>
        <taxon>Pentapetalae</taxon>
        <taxon>asterids</taxon>
        <taxon>campanulids</taxon>
        <taxon>Asterales</taxon>
        <taxon>Asteraceae</taxon>
        <taxon>Asteroideae</taxon>
        <taxon>Anthemideae</taxon>
        <taxon>Anthemidinae</taxon>
        <taxon>Tanacetum</taxon>
    </lineage>
</organism>
<keyword evidence="6" id="KW-0229">DNA integration</keyword>
<dbReference type="InterPro" id="IPR025724">
    <property type="entry name" value="GAG-pre-integrase_dom"/>
</dbReference>
<sequence>MITVGSTIRIPLLYRGEYSQWRERFMNYLEEKTNGEAMINSIQNGDHTLPVVAHVSLAETAPNAPPTLKDPKFWTAEEKKTRKIDRLARSLLIQGLMNDIYSLIDSNDTAKDLWDALERHMRGSEYGEKDRKATILYEYETFKATEGEYDVNDALGYKKKAFMVTSDPLALVAAKTKKYYAKPTNNNMRTSSASSSANKKPEYVKSVEKKEDKKADEKKKTIAKVAYYTSESESESEYETSKYYDNSTNYGLLVNDDDDQEIFHDAIESASENFKENHIVSQKECDESEVDHNDSEENDHLVDKLIQKFNHKIAKCHKRIKKANQQSKDLENQNKDLRDKYDVLINQVNTFEEKSNEFKEQMKVLNEKNADLLAQIEVLQKQLKVKHVVIDTHTKGQVQYAKLEEERYEYMIRYSALCDNDKQHRKKIDEQEILFDNMSRFENPSYFGKAKDLRPSLYDERVIGLGYPLLFLTHSNEALEIERYRHLSSVRRPKHSSVIWKKKGSSNTSNDDLFYVSHSKLNKDVKRYSRKDLLSCNNSHLGDMRSDYACNDAMNVSCNSSLYASYDENDLFIFDDVSVRNSQVSKMTFRIKPHDYLNVHSKSNSNKSLPRTVHRWLPKMQPLAEPIAKWIPKHMTGNRALLTNFVEKFLGTVRFGNNDFAVIASFGDVGLEVAFRKSTCFVQNEDGVDLLTGNRSSNLYIIALNEVASNSSACLLAKASSSQSWLWHQRLSHLNFATINNLVKNNLVQGLPKMKFEKDHLCSTCEQGKIHRKHHKSKTVFASNKPLYLLHMDLCDRCKTQVNLQLQVQRVRTDNGTEFKNKTLAKFFDEVGISQQFSAVRTLQQNSAVERRNRALVEAARTMLTFAKLPLFV</sequence>
<evidence type="ECO:0000256" key="2">
    <source>
        <dbReference type="ARBA" id="ARBA00022723"/>
    </source>
</evidence>
<keyword evidence="3" id="KW-0255">Endonuclease</keyword>
<keyword evidence="1" id="KW-0540">Nuclease</keyword>
<feature type="region of interest" description="Disordered" evidence="11">
    <location>
        <begin position="183"/>
        <end position="215"/>
    </location>
</feature>
<evidence type="ECO:0000256" key="8">
    <source>
        <dbReference type="ARBA" id="ARBA00022932"/>
    </source>
</evidence>
<evidence type="ECO:0000259" key="12">
    <source>
        <dbReference type="PROSITE" id="PS50994"/>
    </source>
</evidence>
<feature type="domain" description="Integrase catalytic" evidence="12">
    <location>
        <begin position="811"/>
        <end position="873"/>
    </location>
</feature>
<dbReference type="GO" id="GO:0003887">
    <property type="term" value="F:DNA-directed DNA polymerase activity"/>
    <property type="evidence" value="ECO:0007669"/>
    <property type="project" value="UniProtKB-KW"/>
</dbReference>
<evidence type="ECO:0000313" key="13">
    <source>
        <dbReference type="EMBL" id="GEU42400.1"/>
    </source>
</evidence>
<keyword evidence="10" id="KW-0175">Coiled coil</keyword>
<dbReference type="GO" id="GO:0004519">
    <property type="term" value="F:endonuclease activity"/>
    <property type="evidence" value="ECO:0007669"/>
    <property type="project" value="UniProtKB-KW"/>
</dbReference>
<evidence type="ECO:0000256" key="7">
    <source>
        <dbReference type="ARBA" id="ARBA00022918"/>
    </source>
</evidence>
<dbReference type="PROSITE" id="PS50994">
    <property type="entry name" value="INTEGRASE"/>
    <property type="match status" value="1"/>
</dbReference>
<comment type="caution">
    <text evidence="13">The sequence shown here is derived from an EMBL/GenBank/DDBJ whole genome shotgun (WGS) entry which is preliminary data.</text>
</comment>
<feature type="compositionally biased region" description="Basic and acidic residues" evidence="11">
    <location>
        <begin position="199"/>
        <end position="215"/>
    </location>
</feature>
<dbReference type="Gene3D" id="3.30.420.10">
    <property type="entry name" value="Ribonuclease H-like superfamily/Ribonuclease H"/>
    <property type="match status" value="1"/>
</dbReference>
<keyword evidence="8" id="KW-0808">Transferase</keyword>
<keyword evidence="9" id="KW-0233">DNA recombination</keyword>
<dbReference type="EMBL" id="BKCJ010001563">
    <property type="protein sequence ID" value="GEU42400.1"/>
    <property type="molecule type" value="Genomic_DNA"/>
</dbReference>
<dbReference type="InterPro" id="IPR039537">
    <property type="entry name" value="Retrotran_Ty1/copia-like"/>
</dbReference>
<dbReference type="PANTHER" id="PTHR42648">
    <property type="entry name" value="TRANSPOSASE, PUTATIVE-RELATED"/>
    <property type="match status" value="1"/>
</dbReference>
<dbReference type="SUPFAM" id="SSF53098">
    <property type="entry name" value="Ribonuclease H-like"/>
    <property type="match status" value="1"/>
</dbReference>
<evidence type="ECO:0000256" key="9">
    <source>
        <dbReference type="ARBA" id="ARBA00023172"/>
    </source>
</evidence>
<dbReference type="GO" id="GO:0015074">
    <property type="term" value="P:DNA integration"/>
    <property type="evidence" value="ECO:0007669"/>
    <property type="project" value="UniProtKB-KW"/>
</dbReference>
<evidence type="ECO:0000256" key="11">
    <source>
        <dbReference type="SAM" id="MobiDB-lite"/>
    </source>
</evidence>
<proteinExistence type="predicted"/>
<dbReference type="InterPro" id="IPR036397">
    <property type="entry name" value="RNaseH_sf"/>
</dbReference>
<keyword evidence="4" id="KW-0378">Hydrolase</keyword>
<dbReference type="PANTHER" id="PTHR42648:SF11">
    <property type="entry name" value="TRANSPOSON TY4-P GAG-POL POLYPROTEIN"/>
    <property type="match status" value="1"/>
</dbReference>
<reference evidence="13" key="1">
    <citation type="journal article" date="2019" name="Sci. Rep.">
        <title>Draft genome of Tanacetum cinerariifolium, the natural source of mosquito coil.</title>
        <authorList>
            <person name="Yamashiro T."/>
            <person name="Shiraishi A."/>
            <person name="Satake H."/>
            <person name="Nakayama K."/>
        </authorList>
    </citation>
    <scope>NUCLEOTIDE SEQUENCE</scope>
</reference>
<feature type="compositionally biased region" description="Polar residues" evidence="11">
    <location>
        <begin position="183"/>
        <end position="198"/>
    </location>
</feature>
<name>A0A6L2K0M2_TANCI</name>
<dbReference type="GO" id="GO:0003964">
    <property type="term" value="F:RNA-directed DNA polymerase activity"/>
    <property type="evidence" value="ECO:0007669"/>
    <property type="project" value="UniProtKB-KW"/>
</dbReference>
<gene>
    <name evidence="13" type="ORF">Tci_014378</name>
</gene>
<keyword evidence="5" id="KW-0460">Magnesium</keyword>
<keyword evidence="8" id="KW-0239">DNA-directed DNA polymerase</keyword>
<dbReference type="AlphaFoldDB" id="A0A6L2K0M2"/>
<keyword evidence="8" id="KW-0548">Nucleotidyltransferase</keyword>
<evidence type="ECO:0000256" key="3">
    <source>
        <dbReference type="ARBA" id="ARBA00022759"/>
    </source>
</evidence>
<evidence type="ECO:0000256" key="10">
    <source>
        <dbReference type="SAM" id="Coils"/>
    </source>
</evidence>
<keyword evidence="2" id="KW-0479">Metal-binding</keyword>
<accession>A0A6L2K0M2</accession>
<evidence type="ECO:0000256" key="4">
    <source>
        <dbReference type="ARBA" id="ARBA00022801"/>
    </source>
</evidence>
<evidence type="ECO:0000256" key="6">
    <source>
        <dbReference type="ARBA" id="ARBA00022908"/>
    </source>
</evidence>
<dbReference type="InterPro" id="IPR012337">
    <property type="entry name" value="RNaseH-like_sf"/>
</dbReference>
<dbReference type="Pfam" id="PF14223">
    <property type="entry name" value="Retrotran_gag_2"/>
    <property type="match status" value="1"/>
</dbReference>
<dbReference type="GO" id="GO:0006310">
    <property type="term" value="P:DNA recombination"/>
    <property type="evidence" value="ECO:0007669"/>
    <property type="project" value="UniProtKB-KW"/>
</dbReference>
<evidence type="ECO:0000256" key="5">
    <source>
        <dbReference type="ARBA" id="ARBA00022842"/>
    </source>
</evidence>
<dbReference type="InterPro" id="IPR001584">
    <property type="entry name" value="Integrase_cat-core"/>
</dbReference>
<dbReference type="GO" id="GO:0046872">
    <property type="term" value="F:metal ion binding"/>
    <property type="evidence" value="ECO:0007669"/>
    <property type="project" value="UniProtKB-KW"/>
</dbReference>